<dbReference type="AlphaFoldDB" id="A0A1D3CVS8"/>
<evidence type="ECO:0000256" key="2">
    <source>
        <dbReference type="PROSITE-ProRule" id="PRU00235"/>
    </source>
</evidence>
<keyword evidence="1" id="KW-0677">Repeat</keyword>
<feature type="repeat" description="RCC1" evidence="2">
    <location>
        <begin position="418"/>
        <end position="475"/>
    </location>
</feature>
<feature type="repeat" description="RCC1" evidence="2">
    <location>
        <begin position="166"/>
        <end position="217"/>
    </location>
</feature>
<reference evidence="5 6" key="1">
    <citation type="journal article" date="2016" name="BMC Genomics">
        <title>Comparative genomics reveals Cyclospora cayetanensis possesses coccidia-like metabolism and invasion components but unique surface antigens.</title>
        <authorList>
            <person name="Liu S."/>
            <person name="Wang L."/>
            <person name="Zheng H."/>
            <person name="Xu Z."/>
            <person name="Roellig D.M."/>
            <person name="Li N."/>
            <person name="Frace M.A."/>
            <person name="Tang K."/>
            <person name="Arrowood M.J."/>
            <person name="Moss D.M."/>
            <person name="Zhang L."/>
            <person name="Feng Y."/>
            <person name="Xiao L."/>
        </authorList>
    </citation>
    <scope>NUCLEOTIDE SEQUENCE [LARGE SCALE GENOMIC DNA]</scope>
    <source>
        <strain evidence="5 6">CHN_HEN01</strain>
    </source>
</reference>
<dbReference type="Proteomes" id="UP000095192">
    <property type="component" value="Unassembled WGS sequence"/>
</dbReference>
<dbReference type="InterPro" id="IPR000408">
    <property type="entry name" value="Reg_chr_condens"/>
</dbReference>
<dbReference type="Pfam" id="PF13540">
    <property type="entry name" value="RCC1_2"/>
    <property type="match status" value="1"/>
</dbReference>
<evidence type="ECO:0000259" key="4">
    <source>
        <dbReference type="Pfam" id="PF25390"/>
    </source>
</evidence>
<sequence length="536" mass="54053">MALPSAAKHLGFLASRRGGVLQQQRLWIKMASSYPAPAAAVPVEEVGNRGSSRSSHNTGRRNERETLIAIAATGLSAAFLSWQSCTGRRRSNSQVACCSSSSSSAVPSGGSEVYVWGANIDGQVGVGSGVSVSLPALLSTLPLRPHETVSALSGGARHSACITSEGRVFLWGRGAEGEGGVPSAAEGPREIVLPLQEGDKPILVSCGSDFSLVVTRMGCLYTWGRNTHGQCGRPSSEGPAEQRGGARGSSAPFPLEGIGSRDVFGGRGRSVSSLPPGQVGGQLSGRKVVGASCGDRVCAAVTAEGEVFVWGEARAGGPLGGRSEGGAAAPHGPRLVPLPAEGGAPACAVAVACGESHCVALSASGRVYAWGSNAYGQLGLGGGARTVEGPHLVTALRDHKVTAIACGALHTLCLTEQGSVFVWGYGKDGQCAEPSHLDVPLPLQVAVEGPSGGPLVGPCTHISGGEGHSLAVCSGGRLFVWGRGREGQLGRGGLIESPAASRDVPLEVLLPGGKRVVTAACGGCHTIAATCAPARA</sequence>
<dbReference type="InParanoid" id="A0A1D3CVS8"/>
<evidence type="ECO:0000313" key="6">
    <source>
        <dbReference type="Proteomes" id="UP000095192"/>
    </source>
</evidence>
<evidence type="ECO:0000256" key="3">
    <source>
        <dbReference type="SAM" id="MobiDB-lite"/>
    </source>
</evidence>
<feature type="repeat" description="RCC1" evidence="2">
    <location>
        <begin position="218"/>
        <end position="304"/>
    </location>
</feature>
<feature type="repeat" description="RCC1" evidence="2">
    <location>
        <begin position="111"/>
        <end position="165"/>
    </location>
</feature>
<gene>
    <name evidence="5" type="ORF">cyc_05008</name>
</gene>
<protein>
    <submittedName>
        <fullName evidence="5">Regulator of chromosome condensation domain-containing protein</fullName>
    </submittedName>
</protein>
<keyword evidence="6" id="KW-1185">Reference proteome</keyword>
<dbReference type="VEuPathDB" id="ToxoDB:LOC34621442"/>
<feature type="region of interest" description="Disordered" evidence="3">
    <location>
        <begin position="43"/>
        <end position="63"/>
    </location>
</feature>
<dbReference type="SUPFAM" id="SSF50985">
    <property type="entry name" value="RCC1/BLIP-II"/>
    <property type="match status" value="1"/>
</dbReference>
<dbReference type="InterPro" id="IPR051625">
    <property type="entry name" value="Signaling_Regulatory_Domain"/>
</dbReference>
<proteinExistence type="predicted"/>
<dbReference type="PANTHER" id="PTHR22872">
    <property type="entry name" value="BTK-BINDING PROTEIN-RELATED"/>
    <property type="match status" value="1"/>
</dbReference>
<dbReference type="EMBL" id="JROU02001769">
    <property type="protein sequence ID" value="OEH75300.1"/>
    <property type="molecule type" value="Genomic_DNA"/>
</dbReference>
<dbReference type="InterPro" id="IPR009091">
    <property type="entry name" value="RCC1/BLIP-II"/>
</dbReference>
<dbReference type="Gene3D" id="2.130.10.30">
    <property type="entry name" value="Regulator of chromosome condensation 1/beta-lactamase-inhibitor protein II"/>
    <property type="match status" value="2"/>
</dbReference>
<name>A0A1D3CVS8_9EIME</name>
<accession>A0A1D3CVS8</accession>
<feature type="repeat" description="RCC1" evidence="2">
    <location>
        <begin position="305"/>
        <end position="364"/>
    </location>
</feature>
<dbReference type="VEuPathDB" id="ToxoDB:cyc_05008"/>
<comment type="caution">
    <text evidence="5">The sequence shown here is derived from an EMBL/GenBank/DDBJ whole genome shotgun (WGS) entry which is preliminary data.</text>
</comment>
<dbReference type="PROSITE" id="PS50012">
    <property type="entry name" value="RCC1_3"/>
    <property type="match status" value="7"/>
</dbReference>
<dbReference type="PRINTS" id="PR00633">
    <property type="entry name" value="RCCNDNSATION"/>
</dbReference>
<organism evidence="5 6">
    <name type="scientific">Cyclospora cayetanensis</name>
    <dbReference type="NCBI Taxonomy" id="88456"/>
    <lineage>
        <taxon>Eukaryota</taxon>
        <taxon>Sar</taxon>
        <taxon>Alveolata</taxon>
        <taxon>Apicomplexa</taxon>
        <taxon>Conoidasida</taxon>
        <taxon>Coccidia</taxon>
        <taxon>Eucoccidiorida</taxon>
        <taxon>Eimeriorina</taxon>
        <taxon>Eimeriidae</taxon>
        <taxon>Cyclospora</taxon>
    </lineage>
</organism>
<feature type="repeat" description="RCC1" evidence="2">
    <location>
        <begin position="476"/>
        <end position="532"/>
    </location>
</feature>
<dbReference type="InterPro" id="IPR058923">
    <property type="entry name" value="RCC1-like_dom"/>
</dbReference>
<evidence type="ECO:0000313" key="5">
    <source>
        <dbReference type="EMBL" id="OEH75300.1"/>
    </source>
</evidence>
<dbReference type="PROSITE" id="PS00626">
    <property type="entry name" value="RCC1_2"/>
    <property type="match status" value="3"/>
</dbReference>
<feature type="repeat" description="RCC1" evidence="2">
    <location>
        <begin position="365"/>
        <end position="417"/>
    </location>
</feature>
<evidence type="ECO:0000256" key="1">
    <source>
        <dbReference type="ARBA" id="ARBA00022737"/>
    </source>
</evidence>
<dbReference type="Pfam" id="PF00415">
    <property type="entry name" value="RCC1"/>
    <property type="match status" value="1"/>
</dbReference>
<feature type="domain" description="RCC1-like" evidence="4">
    <location>
        <begin position="273"/>
        <end position="530"/>
    </location>
</feature>
<dbReference type="Pfam" id="PF25390">
    <property type="entry name" value="WD40_RLD"/>
    <property type="match status" value="1"/>
</dbReference>
<feature type="region of interest" description="Disordered" evidence="3">
    <location>
        <begin position="229"/>
        <end position="258"/>
    </location>
</feature>